<organism evidence="2 3">
    <name type="scientific">Phytophthora fragariaefolia</name>
    <dbReference type="NCBI Taxonomy" id="1490495"/>
    <lineage>
        <taxon>Eukaryota</taxon>
        <taxon>Sar</taxon>
        <taxon>Stramenopiles</taxon>
        <taxon>Oomycota</taxon>
        <taxon>Peronosporomycetes</taxon>
        <taxon>Peronosporales</taxon>
        <taxon>Peronosporaceae</taxon>
        <taxon>Phytophthora</taxon>
    </lineage>
</organism>
<dbReference type="Proteomes" id="UP001165121">
    <property type="component" value="Unassembled WGS sequence"/>
</dbReference>
<keyword evidence="3" id="KW-1185">Reference proteome</keyword>
<feature type="compositionally biased region" description="Polar residues" evidence="1">
    <location>
        <begin position="34"/>
        <end position="43"/>
    </location>
</feature>
<gene>
    <name evidence="2" type="ORF">Pfra01_001510700</name>
</gene>
<comment type="caution">
    <text evidence="2">The sequence shown here is derived from an EMBL/GenBank/DDBJ whole genome shotgun (WGS) entry which is preliminary data.</text>
</comment>
<evidence type="ECO:0000313" key="2">
    <source>
        <dbReference type="EMBL" id="GMF43962.1"/>
    </source>
</evidence>
<feature type="compositionally biased region" description="Basic and acidic residues" evidence="1">
    <location>
        <begin position="172"/>
        <end position="182"/>
    </location>
</feature>
<reference evidence="2" key="1">
    <citation type="submission" date="2023-04" db="EMBL/GenBank/DDBJ databases">
        <title>Phytophthora fragariaefolia NBRC 109709.</title>
        <authorList>
            <person name="Ichikawa N."/>
            <person name="Sato H."/>
            <person name="Tonouchi N."/>
        </authorList>
    </citation>
    <scope>NUCLEOTIDE SEQUENCE</scope>
    <source>
        <strain evidence="2">NBRC 109709</strain>
    </source>
</reference>
<feature type="region of interest" description="Disordered" evidence="1">
    <location>
        <begin position="118"/>
        <end position="182"/>
    </location>
</feature>
<protein>
    <submittedName>
        <fullName evidence="2">Unnamed protein product</fullName>
    </submittedName>
</protein>
<feature type="compositionally biased region" description="Low complexity" evidence="1">
    <location>
        <begin position="72"/>
        <end position="88"/>
    </location>
</feature>
<dbReference type="OrthoDB" id="130684at2759"/>
<feature type="region of interest" description="Disordered" evidence="1">
    <location>
        <begin position="24"/>
        <end position="89"/>
    </location>
</feature>
<feature type="compositionally biased region" description="Low complexity" evidence="1">
    <location>
        <begin position="48"/>
        <end position="59"/>
    </location>
</feature>
<dbReference type="EMBL" id="BSXT01001612">
    <property type="protein sequence ID" value="GMF43962.1"/>
    <property type="molecule type" value="Genomic_DNA"/>
</dbReference>
<evidence type="ECO:0000256" key="1">
    <source>
        <dbReference type="SAM" id="MobiDB-lite"/>
    </source>
</evidence>
<proteinExistence type="predicted"/>
<dbReference type="AlphaFoldDB" id="A0A9W6XRT6"/>
<sequence>MRPPAEAARGAAASDLSARTLTAERVVREKCEPNQKTQTQSDLRGSRSVNSAAVVSAVVDTQVEQEKPVTKGSDLGASAPGADAASRADGCKCPAPEMLACSRAAGLHDEAIHNQAGAISSAIKRKICPRPGLDKTRRAELGSAREANGASAPNLASLGQGPRRYKQCLPGRHSDWRQPSRR</sequence>
<evidence type="ECO:0000313" key="3">
    <source>
        <dbReference type="Proteomes" id="UP001165121"/>
    </source>
</evidence>
<name>A0A9W6XRT6_9STRA</name>
<accession>A0A9W6XRT6</accession>